<organism evidence="1 2">
    <name type="scientific">Candidatus Uhrbacteria bacterium GW2011_GWF2_46_218</name>
    <dbReference type="NCBI Taxonomy" id="1619001"/>
    <lineage>
        <taxon>Bacteria</taxon>
        <taxon>Candidatus Uhriibacteriota</taxon>
    </lineage>
</organism>
<dbReference type="AlphaFoldDB" id="A0A0G1RW77"/>
<gene>
    <name evidence="1" type="ORF">UX45_C0002G0010</name>
</gene>
<sequence>MSVVEAGVMDLSDNGIMVLGSFGGNVGYQRPYAVQEGGRYVRDAMFGSVGVGGFLGGRFGQFQMGASGLGTRTWDPSYGNSFTLGLEGTYFPGDMGFGLFLGGGSHESGGKPPVESTVIGRYGLVGLQGVWNAPINGYGMFQIVPRLSAGIEVFGTKASDGENVIVDAQPGALLMFSLELRAGAGPKGI</sequence>
<reference evidence="1 2" key="1">
    <citation type="journal article" date="2015" name="Nature">
        <title>rRNA introns, odd ribosomes, and small enigmatic genomes across a large radiation of phyla.</title>
        <authorList>
            <person name="Brown C.T."/>
            <person name="Hug L.A."/>
            <person name="Thomas B.C."/>
            <person name="Sharon I."/>
            <person name="Castelle C.J."/>
            <person name="Singh A."/>
            <person name="Wilkins M.J."/>
            <person name="Williams K.H."/>
            <person name="Banfield J.F."/>
        </authorList>
    </citation>
    <scope>NUCLEOTIDE SEQUENCE [LARGE SCALE GENOMIC DNA]</scope>
</reference>
<dbReference type="EMBL" id="LCMG01000002">
    <property type="protein sequence ID" value="KKU34213.1"/>
    <property type="molecule type" value="Genomic_DNA"/>
</dbReference>
<name>A0A0G1RW77_9BACT</name>
<accession>A0A0G1RW77</accession>
<comment type="caution">
    <text evidence="1">The sequence shown here is derived from an EMBL/GenBank/DDBJ whole genome shotgun (WGS) entry which is preliminary data.</text>
</comment>
<evidence type="ECO:0000313" key="1">
    <source>
        <dbReference type="EMBL" id="KKU34213.1"/>
    </source>
</evidence>
<dbReference type="Proteomes" id="UP000034705">
    <property type="component" value="Unassembled WGS sequence"/>
</dbReference>
<evidence type="ECO:0000313" key="2">
    <source>
        <dbReference type="Proteomes" id="UP000034705"/>
    </source>
</evidence>
<protein>
    <submittedName>
        <fullName evidence="1">Uncharacterized protein</fullName>
    </submittedName>
</protein>
<proteinExistence type="predicted"/>